<evidence type="ECO:0000313" key="1">
    <source>
        <dbReference type="EMBL" id="CAG8737218.1"/>
    </source>
</evidence>
<dbReference type="EMBL" id="CAJVQC010027705">
    <property type="protein sequence ID" value="CAG8737218.1"/>
    <property type="molecule type" value="Genomic_DNA"/>
</dbReference>
<organism evidence="1 2">
    <name type="scientific">Racocetra persica</name>
    <dbReference type="NCBI Taxonomy" id="160502"/>
    <lineage>
        <taxon>Eukaryota</taxon>
        <taxon>Fungi</taxon>
        <taxon>Fungi incertae sedis</taxon>
        <taxon>Mucoromycota</taxon>
        <taxon>Glomeromycotina</taxon>
        <taxon>Glomeromycetes</taxon>
        <taxon>Diversisporales</taxon>
        <taxon>Gigasporaceae</taxon>
        <taxon>Racocetra</taxon>
    </lineage>
</organism>
<protein>
    <submittedName>
        <fullName evidence="1">31951_t:CDS:1</fullName>
    </submittedName>
</protein>
<accession>A0ACA9QBE0</accession>
<dbReference type="Proteomes" id="UP000789920">
    <property type="component" value="Unassembled WGS sequence"/>
</dbReference>
<sequence length="957" mass="108200">SEGTSSFKIEANILLNRVNIFVDFPDDIKFFIRLDDSKYRFASIDNHEFQIGCLRAFGTSPSEEGLWDQIANIKNAHILLLEDDTKRNTAKLPLDKSQNKMICVQIEAIHVRIPYNYILANVIESAINSTKVIKHLQERLFVPDDIYIVDPEEEGPKYLPTIQLKVGVLTFRIEDDPFEAKLSAIWKLGYLEQQARLGRETAFEAKAKVIRSHEYHQNAKGEGGLAPDNANVSSLQDGDNSESPRFGPFRPQPSPRANLSVEEARVVLNEFNSRSWIKCVKTSILHHKFEYPCDNLPISLATRSQHPALFRITIEKALLVLSAPSFPMNELPHYMYKMGKGLPLDTKFAFLVPIHLNCKLKEVWAEIRDYPLPLAHIPSADSINGKEQYSCDIEGHLVVGEELKGLESIRRINVQIASQSIGDNDYNIVVPRTCSPVKLYSDLHISISSSRPTVVSWGIATQPAIQDFAKVFESFAKPSPDPSEPVGFWDKIRLMLHFQILMDFKGNSNVLFFSKGSRDPYLVTGSGAGFVLCWRKNVEVRLGFANEQDELLQIDSEEFIAAIPNLTALVSYGGLIPDSALFESYGMQHDVTKNSETSSVKTENSSETPFSDSPYFKFLMKIMNFCGGVRYGVGCHFNRSCSLNSGVCSTCNGQGKCRFKDFIPHYQIATILPQYAIAPIGEVHDSFRGFRSDCIHLSVSVTCPLDWDESIDLRQHDKCHPKNSIRSSPKAIMHGLSWASLFDPAMSIPIRQGKLFPSLAPPSLKFPKFLQSIKLKICVGSLFLSSFYREESLYDPLDGTINMVGIKAKIGRFKQDIHLKMQENTIILEGKEVKSRDIIFHEAETDLKDLDVRGIAVRYMEGAFPKFDDNEVYRKESPQMMYYKRADIQETEEEKKNDRATHVCLMGQGGDTRHIQLDFLAERSNQLSQDIKQQAKLLSDIEDKIINNPNNQELKDI</sequence>
<keyword evidence="2" id="KW-1185">Reference proteome</keyword>
<proteinExistence type="predicted"/>
<feature type="non-terminal residue" evidence="1">
    <location>
        <position position="1"/>
    </location>
</feature>
<name>A0ACA9QBE0_9GLOM</name>
<evidence type="ECO:0000313" key="2">
    <source>
        <dbReference type="Proteomes" id="UP000789920"/>
    </source>
</evidence>
<feature type="non-terminal residue" evidence="1">
    <location>
        <position position="957"/>
    </location>
</feature>
<comment type="caution">
    <text evidence="1">The sequence shown here is derived from an EMBL/GenBank/DDBJ whole genome shotgun (WGS) entry which is preliminary data.</text>
</comment>
<gene>
    <name evidence="1" type="ORF">RPERSI_LOCUS12780</name>
</gene>
<reference evidence="1" key="1">
    <citation type="submission" date="2021-06" db="EMBL/GenBank/DDBJ databases">
        <authorList>
            <person name="Kallberg Y."/>
            <person name="Tangrot J."/>
            <person name="Rosling A."/>
        </authorList>
    </citation>
    <scope>NUCLEOTIDE SEQUENCE</scope>
    <source>
        <strain evidence="1">MA461A</strain>
    </source>
</reference>